<dbReference type="SUPFAM" id="SSF101082">
    <property type="entry name" value="Typo IV secretion system protein TraC"/>
    <property type="match status" value="1"/>
</dbReference>
<dbReference type="Proteomes" id="UP000621898">
    <property type="component" value="Unassembled WGS sequence"/>
</dbReference>
<evidence type="ECO:0000313" key="2">
    <source>
        <dbReference type="Proteomes" id="UP000621898"/>
    </source>
</evidence>
<name>A0ABQ2ZVH0_9GAMM</name>
<evidence type="ECO:0000313" key="1">
    <source>
        <dbReference type="EMBL" id="GGY27160.1"/>
    </source>
</evidence>
<keyword evidence="2" id="KW-1185">Reference proteome</keyword>
<sequence length="204" mass="21885">MSYARQGLEYAKQLQQYETQLLQYEQMIMKVKGLGTNVSIIPNHLQQISDPSTLIAQNCPGSSGGSVVGSVVTSIASAFSPGDSITMSQQTICAKIVTLQVDKYNKTVIVLNELNQYGGTLQQLNDLANQITNVGNASNTTSQAETVSATMARSMHDWETSVAGDDRLIEALNQQQQILAKVAMNGSPLGNVVQGAAFALAFRK</sequence>
<dbReference type="EMBL" id="BMXT01000002">
    <property type="protein sequence ID" value="GGY27160.1"/>
    <property type="molecule type" value="Genomic_DNA"/>
</dbReference>
<comment type="caution">
    <text evidence="1">The sequence shown here is derived from an EMBL/GenBank/DDBJ whole genome shotgun (WGS) entry which is preliminary data.</text>
</comment>
<reference evidence="2" key="1">
    <citation type="journal article" date="2019" name="Int. J. Syst. Evol. Microbiol.">
        <title>The Global Catalogue of Microorganisms (GCM) 10K type strain sequencing project: providing services to taxonomists for standard genome sequencing and annotation.</title>
        <authorList>
            <consortium name="The Broad Institute Genomics Platform"/>
            <consortium name="The Broad Institute Genome Sequencing Center for Infectious Disease"/>
            <person name="Wu L."/>
            <person name="Ma J."/>
        </authorList>
    </citation>
    <scope>NUCLEOTIDE SEQUENCE [LARGE SCALE GENOMIC DNA]</scope>
    <source>
        <strain evidence="2">KCTC 22232</strain>
    </source>
</reference>
<protein>
    <submittedName>
        <fullName evidence="1">Uncharacterized protein</fullName>
    </submittedName>
</protein>
<gene>
    <name evidence="1" type="ORF">GCM10008098_20290</name>
</gene>
<proteinExistence type="predicted"/>
<organism evidence="1 2">
    <name type="scientific">Rhodanobacter panaciterrae</name>
    <dbReference type="NCBI Taxonomy" id="490572"/>
    <lineage>
        <taxon>Bacteria</taxon>
        <taxon>Pseudomonadati</taxon>
        <taxon>Pseudomonadota</taxon>
        <taxon>Gammaproteobacteria</taxon>
        <taxon>Lysobacterales</taxon>
        <taxon>Rhodanobacteraceae</taxon>
        <taxon>Rhodanobacter</taxon>
    </lineage>
</organism>
<accession>A0ABQ2ZVH0</accession>